<organism evidence="6">
    <name type="scientific">Diabrotica virgifera virgifera</name>
    <name type="common">western corn rootworm</name>
    <dbReference type="NCBI Taxonomy" id="50390"/>
    <lineage>
        <taxon>Eukaryota</taxon>
        <taxon>Metazoa</taxon>
        <taxon>Ecdysozoa</taxon>
        <taxon>Arthropoda</taxon>
        <taxon>Hexapoda</taxon>
        <taxon>Insecta</taxon>
        <taxon>Pterygota</taxon>
        <taxon>Neoptera</taxon>
        <taxon>Endopterygota</taxon>
        <taxon>Coleoptera</taxon>
        <taxon>Polyphaga</taxon>
        <taxon>Cucujiformia</taxon>
        <taxon>Chrysomeloidea</taxon>
        <taxon>Chrysomelidae</taxon>
        <taxon>Galerucinae</taxon>
        <taxon>Diabroticina</taxon>
        <taxon>Diabroticites</taxon>
        <taxon>Diabrotica</taxon>
    </lineage>
</organism>
<keyword evidence="5" id="KW-1185">Reference proteome</keyword>
<proteinExistence type="predicted"/>
<dbReference type="SUPFAM" id="SSF47694">
    <property type="entry name" value="Cytochrome c oxidase subunit h"/>
    <property type="match status" value="1"/>
</dbReference>
<dbReference type="RefSeq" id="XP_028130426.1">
    <property type="nucleotide sequence ID" value="XM_028274625.1"/>
</dbReference>
<dbReference type="EnsemblMetazoa" id="XM_028274625.2">
    <property type="protein sequence ID" value="XP_028130426.1"/>
    <property type="gene ID" value="LOC114326308"/>
</dbReference>
<keyword evidence="3" id="KW-1015">Disulfide bond</keyword>
<dbReference type="InterPro" id="IPR003213">
    <property type="entry name" value="Cyt_c_oxidase_su6B"/>
</dbReference>
<evidence type="ECO:0000313" key="4">
    <source>
        <dbReference type="EnsemblMetazoa" id="XP_028130426.1"/>
    </source>
</evidence>
<gene>
    <name evidence="6" type="primary">LOC114326308</name>
</gene>
<dbReference type="KEGG" id="dvv:114326308"/>
<dbReference type="Pfam" id="PF02297">
    <property type="entry name" value="COX6B"/>
    <property type="match status" value="1"/>
</dbReference>
<dbReference type="GeneID" id="114326308"/>
<dbReference type="PANTHER" id="PTHR46281:SF8">
    <property type="entry name" value="CYTOCHROME C OXIDASE SUBUNIT 12, MITOCHONDRIAL"/>
    <property type="match status" value="1"/>
</dbReference>
<evidence type="ECO:0000256" key="3">
    <source>
        <dbReference type="ARBA" id="ARBA00023157"/>
    </source>
</evidence>
<evidence type="ECO:0000313" key="6">
    <source>
        <dbReference type="RefSeq" id="XP_028130426.1"/>
    </source>
</evidence>
<dbReference type="InParanoid" id="A0A6P7F4Q8"/>
<dbReference type="OrthoDB" id="1107506at2759"/>
<reference evidence="4" key="2">
    <citation type="submission" date="2025-05" db="UniProtKB">
        <authorList>
            <consortium name="EnsemblMetazoa"/>
        </authorList>
    </citation>
    <scope>IDENTIFICATION</scope>
</reference>
<keyword evidence="2" id="KW-0496">Mitochondrion</keyword>
<name>A0A6P7F4Q8_DIAVI</name>
<sequence length="86" mass="10136">MDSNSELKTVAQDARYHNCNCTNWCMDAFVDYHKCTRLLGKGNVSCEQFSKIYRTICPNDWVKRWEDQIENGTFPCDLPPKDRKKK</sequence>
<evidence type="ECO:0000313" key="5">
    <source>
        <dbReference type="Proteomes" id="UP001652700"/>
    </source>
</evidence>
<comment type="subcellular location">
    <subcellularLocation>
        <location evidence="1">Mitochondrion</location>
    </subcellularLocation>
</comment>
<dbReference type="Gene3D" id="1.10.10.140">
    <property type="entry name" value="Cytochrome c oxidase, subunit VIb"/>
    <property type="match status" value="1"/>
</dbReference>
<protein>
    <submittedName>
        <fullName evidence="6">Cytochrome c oxidase subunit 6b-2-like</fullName>
    </submittedName>
</protein>
<evidence type="ECO:0000256" key="1">
    <source>
        <dbReference type="ARBA" id="ARBA00004173"/>
    </source>
</evidence>
<dbReference type="GO" id="GO:0005739">
    <property type="term" value="C:mitochondrion"/>
    <property type="evidence" value="ECO:0007669"/>
    <property type="project" value="UniProtKB-SubCell"/>
</dbReference>
<dbReference type="InterPro" id="IPR048280">
    <property type="entry name" value="COX6B-like"/>
</dbReference>
<accession>A0A6P7F4Q8</accession>
<dbReference type="AlphaFoldDB" id="A0A6P7F4Q8"/>
<dbReference type="InterPro" id="IPR036549">
    <property type="entry name" value="CX6/COA6-like_sf"/>
</dbReference>
<dbReference type="PANTHER" id="PTHR46281">
    <property type="entry name" value="CYTOCHROME C OXIDASE SUBUNIT 6B"/>
    <property type="match status" value="1"/>
</dbReference>
<dbReference type="GO" id="GO:0045277">
    <property type="term" value="C:respiratory chain complex IV"/>
    <property type="evidence" value="ECO:0007669"/>
    <property type="project" value="InterPro"/>
</dbReference>
<evidence type="ECO:0000256" key="2">
    <source>
        <dbReference type="ARBA" id="ARBA00023128"/>
    </source>
</evidence>
<dbReference type="Proteomes" id="UP001652700">
    <property type="component" value="Unplaced"/>
</dbReference>
<reference evidence="6" key="1">
    <citation type="submission" date="2025-04" db="UniProtKB">
        <authorList>
            <consortium name="RefSeq"/>
        </authorList>
    </citation>
    <scope>IDENTIFICATION</scope>
    <source>
        <tissue evidence="6">Whole insect</tissue>
    </source>
</reference>